<keyword evidence="3" id="KW-1133">Transmembrane helix</keyword>
<keyword evidence="6" id="KW-1185">Reference proteome</keyword>
<dbReference type="GO" id="GO:0022857">
    <property type="term" value="F:transmembrane transporter activity"/>
    <property type="evidence" value="ECO:0007669"/>
    <property type="project" value="UniProtKB-UniRule"/>
</dbReference>
<feature type="transmembrane region" description="Helical" evidence="3">
    <location>
        <begin position="574"/>
        <end position="599"/>
    </location>
</feature>
<dbReference type="Pfam" id="PF06808">
    <property type="entry name" value="DctM"/>
    <property type="match status" value="1"/>
</dbReference>
<feature type="transmembrane region" description="Helical" evidence="3">
    <location>
        <begin position="629"/>
        <end position="648"/>
    </location>
</feature>
<feature type="transmembrane region" description="Helical" evidence="3">
    <location>
        <begin position="180"/>
        <end position="208"/>
    </location>
</feature>
<evidence type="ECO:0000313" key="6">
    <source>
        <dbReference type="Proteomes" id="UP001196509"/>
    </source>
</evidence>
<name>A0AAE3D0H1_9HYPH</name>
<feature type="transmembrane region" description="Helical" evidence="3">
    <location>
        <begin position="240"/>
        <end position="267"/>
    </location>
</feature>
<keyword evidence="1" id="KW-0813">Transport</keyword>
<feature type="transmembrane region" description="Helical" evidence="3">
    <location>
        <begin position="317"/>
        <end position="337"/>
    </location>
</feature>
<dbReference type="NCBIfam" id="TIGR02123">
    <property type="entry name" value="TRAP_fused"/>
    <property type="match status" value="1"/>
</dbReference>
<dbReference type="GO" id="GO:0005886">
    <property type="term" value="C:plasma membrane"/>
    <property type="evidence" value="ECO:0007669"/>
    <property type="project" value="UniProtKB-SubCell"/>
</dbReference>
<evidence type="ECO:0000256" key="1">
    <source>
        <dbReference type="RuleBase" id="RU369079"/>
    </source>
</evidence>
<dbReference type="AlphaFoldDB" id="A0AAE3D0H1"/>
<dbReference type="InterPro" id="IPR011853">
    <property type="entry name" value="TRAP_DctM-Dct_fused"/>
</dbReference>
<dbReference type="RefSeq" id="WP_220227396.1">
    <property type="nucleotide sequence ID" value="NZ_JAICBX010000001.1"/>
</dbReference>
<feature type="transmembrane region" description="Helical" evidence="3">
    <location>
        <begin position="30"/>
        <end position="51"/>
    </location>
</feature>
<feature type="transmembrane region" description="Helical" evidence="3">
    <location>
        <begin position="461"/>
        <end position="478"/>
    </location>
</feature>
<feature type="domain" description="TRAP C4-dicarboxylate transport system permease DctM subunit" evidence="4">
    <location>
        <begin position="134"/>
        <end position="573"/>
    </location>
</feature>
<feature type="transmembrane region" description="Helical" evidence="3">
    <location>
        <begin position="485"/>
        <end position="505"/>
    </location>
</feature>
<feature type="transmembrane region" description="Helical" evidence="3">
    <location>
        <begin position="63"/>
        <end position="80"/>
    </location>
</feature>
<feature type="transmembrane region" description="Helical" evidence="3">
    <location>
        <begin position="386"/>
        <end position="406"/>
    </location>
</feature>
<evidence type="ECO:0000256" key="2">
    <source>
        <dbReference type="SAM" id="MobiDB-lite"/>
    </source>
</evidence>
<gene>
    <name evidence="5" type="ORF">K1W69_06050</name>
</gene>
<sequence>MADSERTAEPVIQPGLDPEPELPARPAVRIVSATLGALIAFAGLAWGANLYRMVGWNFLAEQFLAAVLGMAIAVVFVIRPLRRDDPTGNPAWYDWVLAAIALANGLYVAVEYPNILSTFFNLPLDGLIAAWIFFLLVIEGLRRTSGWSLVIVVLAFTAYALVGHLVGGDLQTREVELNRMILYLGVDTSGLFGLVLLVGVTVVIPFVFFGQLLSSSGGAAFFNDISLALMGRFRGGGAKISVLASSLFGSINGIVVSNILATGVITIPMMKKAGFRPEKAAAIEASSSNGGQLMPPVMGAVAFLMADFLQISYADVAIAALVPSLLYYLALFIQVDLEAAKDGIMRVPAAQIPRLLKVFARGSAFFLPFAVLIYALFWQNREAENAAVFASIAVMLVGFVLSYSGSRLTIREVWNCIVRTGLSSADIIMIAAAAGFIMGILQYTGLGFALTLLLVKLGSGNVFLLLVIAAVMCIILGMGMPTLGVYVLLAVLIAPALIEVGISPLAAHMFILYLGMMSFVTPPVAIAAFFAATLAKADPMKTGWAAMRFSWPAYIVPFLFVFSPSLLLQSTSPLGIAVSLATAAAGVWIVSAGMIGFGFRHMTPTTRMAAIIGGGLLLLPPEFAPWAPYANIAGVLIAAGVLTMEFLARKRNVASRGAPAE</sequence>
<dbReference type="Proteomes" id="UP001196509">
    <property type="component" value="Unassembled WGS sequence"/>
</dbReference>
<accession>A0AAE3D0H1</accession>
<organism evidence="5 6">
    <name type="scientific">Flavimaribacter sediminis</name>
    <dbReference type="NCBI Taxonomy" id="2865987"/>
    <lineage>
        <taxon>Bacteria</taxon>
        <taxon>Pseudomonadati</taxon>
        <taxon>Pseudomonadota</taxon>
        <taxon>Alphaproteobacteria</taxon>
        <taxon>Hyphomicrobiales</taxon>
        <taxon>Rhizobiaceae</taxon>
        <taxon>Flavimaribacter</taxon>
    </lineage>
</organism>
<keyword evidence="1" id="KW-1003">Cell membrane</keyword>
<dbReference type="InterPro" id="IPR010656">
    <property type="entry name" value="DctM"/>
</dbReference>
<feature type="transmembrane region" description="Helical" evidence="3">
    <location>
        <begin position="549"/>
        <end position="568"/>
    </location>
</feature>
<feature type="region of interest" description="Disordered" evidence="2">
    <location>
        <begin position="1"/>
        <end position="20"/>
    </location>
</feature>
<comment type="subcellular location">
    <subcellularLocation>
        <location evidence="1">Cell inner membrane</location>
        <topology evidence="1">Multi-pass membrane protein</topology>
    </subcellularLocation>
</comment>
<feature type="transmembrane region" description="Helical" evidence="3">
    <location>
        <begin position="358"/>
        <end position="380"/>
    </location>
</feature>
<evidence type="ECO:0000256" key="3">
    <source>
        <dbReference type="SAM" id="Phobius"/>
    </source>
</evidence>
<feature type="transmembrane region" description="Helical" evidence="3">
    <location>
        <begin position="511"/>
        <end position="537"/>
    </location>
</feature>
<evidence type="ECO:0000313" key="5">
    <source>
        <dbReference type="EMBL" id="MBW8636741.1"/>
    </source>
</evidence>
<reference evidence="5" key="1">
    <citation type="submission" date="2021-08" db="EMBL/GenBank/DDBJ databases">
        <title>Hoeflea bacterium WL0058 sp. nov., isolated from the sediment.</title>
        <authorList>
            <person name="Wang L."/>
            <person name="Zhang D."/>
        </authorList>
    </citation>
    <scope>NUCLEOTIDE SEQUENCE</scope>
    <source>
        <strain evidence="5">WL0058</strain>
    </source>
</reference>
<keyword evidence="1" id="KW-0997">Cell inner membrane</keyword>
<feature type="transmembrane region" description="Helical" evidence="3">
    <location>
        <begin position="147"/>
        <end position="168"/>
    </location>
</feature>
<proteinExistence type="predicted"/>
<comment type="caution">
    <text evidence="5">The sequence shown here is derived from an EMBL/GenBank/DDBJ whole genome shotgun (WGS) entry which is preliminary data.</text>
</comment>
<feature type="transmembrane region" description="Helical" evidence="3">
    <location>
        <begin position="92"/>
        <end position="110"/>
    </location>
</feature>
<feature type="transmembrane region" description="Helical" evidence="3">
    <location>
        <begin position="122"/>
        <end position="141"/>
    </location>
</feature>
<keyword evidence="3" id="KW-0472">Membrane</keyword>
<feature type="transmembrane region" description="Helical" evidence="3">
    <location>
        <begin position="427"/>
        <end position="455"/>
    </location>
</feature>
<evidence type="ECO:0000259" key="4">
    <source>
        <dbReference type="Pfam" id="PF06808"/>
    </source>
</evidence>
<dbReference type="EMBL" id="JAICBX010000001">
    <property type="protein sequence ID" value="MBW8636741.1"/>
    <property type="molecule type" value="Genomic_DNA"/>
</dbReference>
<comment type="function">
    <text evidence="1">Part of the tripartite ATP-independent periplasmic (TRAP) transport system.</text>
</comment>
<dbReference type="PANTHER" id="PTHR43849">
    <property type="entry name" value="BLL3936 PROTEIN"/>
    <property type="match status" value="1"/>
</dbReference>
<keyword evidence="3" id="KW-0812">Transmembrane</keyword>
<protein>
    <submittedName>
        <fullName evidence="5">TRAP transporter fused permease subunit</fullName>
    </submittedName>
</protein>
<dbReference type="PANTHER" id="PTHR43849:SF2">
    <property type="entry name" value="BLL3936 PROTEIN"/>
    <property type="match status" value="1"/>
</dbReference>